<dbReference type="GO" id="GO:0005829">
    <property type="term" value="C:cytosol"/>
    <property type="evidence" value="ECO:0007669"/>
    <property type="project" value="TreeGrafter"/>
</dbReference>
<dbReference type="InterPro" id="IPR036452">
    <property type="entry name" value="Ribo_hydro-like"/>
</dbReference>
<evidence type="ECO:0000313" key="4">
    <source>
        <dbReference type="EMBL" id="MBB5720624.1"/>
    </source>
</evidence>
<comment type="caution">
    <text evidence="4">The sequence shown here is derived from an EMBL/GenBank/DDBJ whole genome shotgun (WGS) entry which is preliminary data.</text>
</comment>
<feature type="domain" description="Inosine/uridine-preferring nucleoside hydrolase" evidence="3">
    <location>
        <begin position="3"/>
        <end position="289"/>
    </location>
</feature>
<dbReference type="InterPro" id="IPR001910">
    <property type="entry name" value="Inosine/uridine_hydrolase_dom"/>
</dbReference>
<dbReference type="InterPro" id="IPR023186">
    <property type="entry name" value="IUNH"/>
</dbReference>
<proteinExistence type="predicted"/>
<keyword evidence="2" id="KW-0326">Glycosidase</keyword>
<keyword evidence="5" id="KW-1185">Reference proteome</keyword>
<name>A0A7W9EWH7_9RHOB</name>
<dbReference type="GO" id="GO:0008477">
    <property type="term" value="F:purine nucleosidase activity"/>
    <property type="evidence" value="ECO:0007669"/>
    <property type="project" value="TreeGrafter"/>
</dbReference>
<dbReference type="PANTHER" id="PTHR12304:SF4">
    <property type="entry name" value="URIDINE NUCLEOSIDASE"/>
    <property type="match status" value="1"/>
</dbReference>
<dbReference type="RefSeq" id="WP_183524275.1">
    <property type="nucleotide sequence ID" value="NZ_JACIJM010000001.1"/>
</dbReference>
<dbReference type="Gene3D" id="3.90.245.10">
    <property type="entry name" value="Ribonucleoside hydrolase-like"/>
    <property type="match status" value="1"/>
</dbReference>
<sequence>MKLIIDTDPGVDDALAIALAAALPDVELLGLTTIFGNTFVHQSSRNARYLLDFLGTKCPVAEGAALPFGATDYQPSANVHGDEGFGAIADIPEIGQNEDENAATFLVRMAQENAGELVVCAIGPLTNIADAIKLDPDFAKNIKSLVIMGGAFECAGNISPYAEANIYHDPAAADVVFSTDMHTVMVGLNATMLTLLAPEHFVVMGETSPKVGGFIRDISDFYLGFYRSVGVFDGCPMHDSTALLACIAPERFEMKQSGLRVVLSGDQMGQTVADDTRPLVDVAMSVDAKWAVDLVMERIASLP</sequence>
<organism evidence="4 5">
    <name type="scientific">Yoonia ponticola</name>
    <dbReference type="NCBI Taxonomy" id="1524255"/>
    <lineage>
        <taxon>Bacteria</taxon>
        <taxon>Pseudomonadati</taxon>
        <taxon>Pseudomonadota</taxon>
        <taxon>Alphaproteobacteria</taxon>
        <taxon>Rhodobacterales</taxon>
        <taxon>Paracoccaceae</taxon>
        <taxon>Yoonia</taxon>
    </lineage>
</organism>
<gene>
    <name evidence="4" type="ORF">FHS72_000228</name>
</gene>
<dbReference type="AlphaFoldDB" id="A0A7W9EWH7"/>
<dbReference type="Pfam" id="PF01156">
    <property type="entry name" value="IU_nuc_hydro"/>
    <property type="match status" value="1"/>
</dbReference>
<dbReference type="Proteomes" id="UP000535415">
    <property type="component" value="Unassembled WGS sequence"/>
</dbReference>
<evidence type="ECO:0000313" key="5">
    <source>
        <dbReference type="Proteomes" id="UP000535415"/>
    </source>
</evidence>
<dbReference type="SUPFAM" id="SSF53590">
    <property type="entry name" value="Nucleoside hydrolase"/>
    <property type="match status" value="1"/>
</dbReference>
<protein>
    <submittedName>
        <fullName evidence="4">Inosine-uridine nucleoside N-ribohydrolase</fullName>
    </submittedName>
</protein>
<dbReference type="CDD" id="cd02650">
    <property type="entry name" value="nuc_hydro_CaPnhB"/>
    <property type="match status" value="1"/>
</dbReference>
<reference evidence="4 5" key="1">
    <citation type="submission" date="2020-08" db="EMBL/GenBank/DDBJ databases">
        <title>Genomic Encyclopedia of Type Strains, Phase IV (KMG-IV): sequencing the most valuable type-strain genomes for metagenomic binning, comparative biology and taxonomic classification.</title>
        <authorList>
            <person name="Goeker M."/>
        </authorList>
    </citation>
    <scope>NUCLEOTIDE SEQUENCE [LARGE SCALE GENOMIC DNA]</scope>
    <source>
        <strain evidence="4 5">DSM 101064</strain>
    </source>
</reference>
<dbReference type="EMBL" id="JACIJM010000001">
    <property type="protein sequence ID" value="MBB5720624.1"/>
    <property type="molecule type" value="Genomic_DNA"/>
</dbReference>
<evidence type="ECO:0000259" key="3">
    <source>
        <dbReference type="Pfam" id="PF01156"/>
    </source>
</evidence>
<keyword evidence="1 4" id="KW-0378">Hydrolase</keyword>
<evidence type="ECO:0000256" key="1">
    <source>
        <dbReference type="ARBA" id="ARBA00022801"/>
    </source>
</evidence>
<accession>A0A7W9EWH7</accession>
<evidence type="ECO:0000256" key="2">
    <source>
        <dbReference type="ARBA" id="ARBA00023295"/>
    </source>
</evidence>
<dbReference type="PANTHER" id="PTHR12304">
    <property type="entry name" value="INOSINE-URIDINE PREFERRING NUCLEOSIDE HYDROLASE"/>
    <property type="match status" value="1"/>
</dbReference>
<dbReference type="GO" id="GO:0006152">
    <property type="term" value="P:purine nucleoside catabolic process"/>
    <property type="evidence" value="ECO:0007669"/>
    <property type="project" value="TreeGrafter"/>
</dbReference>